<comment type="caution">
    <text evidence="1">The sequence shown here is derived from an EMBL/GenBank/DDBJ whole genome shotgun (WGS) entry which is preliminary data.</text>
</comment>
<gene>
    <name evidence="1" type="ORF">MANES_12G145500v8</name>
</gene>
<protein>
    <submittedName>
        <fullName evidence="1">Uncharacterized protein</fullName>
    </submittedName>
</protein>
<accession>A0ACB7GSN5</accession>
<proteinExistence type="predicted"/>
<evidence type="ECO:0000313" key="1">
    <source>
        <dbReference type="EMBL" id="KAG8642939.1"/>
    </source>
</evidence>
<name>A0ACB7GSN5_MANES</name>
<keyword evidence="2" id="KW-1185">Reference proteome</keyword>
<reference evidence="2" key="1">
    <citation type="journal article" date="2016" name="Nat. Biotechnol.">
        <title>Sequencing wild and cultivated cassava and related species reveals extensive interspecific hybridization and genetic diversity.</title>
        <authorList>
            <person name="Bredeson J.V."/>
            <person name="Lyons J.B."/>
            <person name="Prochnik S.E."/>
            <person name="Wu G.A."/>
            <person name="Ha C.M."/>
            <person name="Edsinger-Gonzales E."/>
            <person name="Grimwood J."/>
            <person name="Schmutz J."/>
            <person name="Rabbi I.Y."/>
            <person name="Egesi C."/>
            <person name="Nauluvula P."/>
            <person name="Lebot V."/>
            <person name="Ndunguru J."/>
            <person name="Mkamilo G."/>
            <person name="Bart R.S."/>
            <person name="Setter T.L."/>
            <person name="Gleadow R.M."/>
            <person name="Kulakow P."/>
            <person name="Ferguson M.E."/>
            <person name="Rounsley S."/>
            <person name="Rokhsar D.S."/>
        </authorList>
    </citation>
    <scope>NUCLEOTIDE SEQUENCE [LARGE SCALE GENOMIC DNA]</scope>
    <source>
        <strain evidence="2">cv. AM560-2</strain>
    </source>
</reference>
<organism evidence="1 2">
    <name type="scientific">Manihot esculenta</name>
    <name type="common">Cassava</name>
    <name type="synonym">Jatropha manihot</name>
    <dbReference type="NCBI Taxonomy" id="3983"/>
    <lineage>
        <taxon>Eukaryota</taxon>
        <taxon>Viridiplantae</taxon>
        <taxon>Streptophyta</taxon>
        <taxon>Embryophyta</taxon>
        <taxon>Tracheophyta</taxon>
        <taxon>Spermatophyta</taxon>
        <taxon>Magnoliopsida</taxon>
        <taxon>eudicotyledons</taxon>
        <taxon>Gunneridae</taxon>
        <taxon>Pentapetalae</taxon>
        <taxon>rosids</taxon>
        <taxon>fabids</taxon>
        <taxon>Malpighiales</taxon>
        <taxon>Euphorbiaceae</taxon>
        <taxon>Crotonoideae</taxon>
        <taxon>Manihoteae</taxon>
        <taxon>Manihot</taxon>
    </lineage>
</organism>
<dbReference type="EMBL" id="CM004398">
    <property type="protein sequence ID" value="KAG8642939.1"/>
    <property type="molecule type" value="Genomic_DNA"/>
</dbReference>
<evidence type="ECO:0000313" key="2">
    <source>
        <dbReference type="Proteomes" id="UP000091857"/>
    </source>
</evidence>
<dbReference type="Proteomes" id="UP000091857">
    <property type="component" value="Chromosome 12"/>
</dbReference>
<sequence>MSKYVGMSKFLYKRSIFKSLNKSSKPTLLHNSDHKPTKVFINMAKLPCKNLLLVAFFLLCFVTIGAKARNLKVANDMNEVEKKMKEQEENSFTSKGNEVAPDADELLGMDYTGPKKKPPIHN</sequence>